<dbReference type="InParanoid" id="A0A0D2X2V4"/>
<organism evidence="5 6">
    <name type="scientific">Capsaspora owczarzaki (strain ATCC 30864)</name>
    <dbReference type="NCBI Taxonomy" id="595528"/>
    <lineage>
        <taxon>Eukaryota</taxon>
        <taxon>Filasterea</taxon>
        <taxon>Capsaspora</taxon>
    </lineage>
</organism>
<accession>A0A0D2X2V4</accession>
<dbReference type="PhylomeDB" id="A0A0D2X2V4"/>
<evidence type="ECO:0000313" key="5">
    <source>
        <dbReference type="EMBL" id="KJE93214.1"/>
    </source>
</evidence>
<dbReference type="Gene3D" id="3.10.490.10">
    <property type="entry name" value="Gamma-glutamyl cyclotransferase-like"/>
    <property type="match status" value="1"/>
</dbReference>
<dbReference type="CDD" id="cd06661">
    <property type="entry name" value="GGCT_like"/>
    <property type="match status" value="1"/>
</dbReference>
<comment type="similarity">
    <text evidence="1">Belongs to the gamma-glutamylcyclotransferase family.</text>
</comment>
<dbReference type="OMA" id="MECKKKP"/>
<evidence type="ECO:0000313" key="6">
    <source>
        <dbReference type="Proteomes" id="UP000008743"/>
    </source>
</evidence>
<dbReference type="InterPro" id="IPR036568">
    <property type="entry name" value="GGCT-like_sf"/>
</dbReference>
<evidence type="ECO:0000256" key="3">
    <source>
        <dbReference type="ARBA" id="ARBA00030602"/>
    </source>
</evidence>
<dbReference type="Pfam" id="PF06094">
    <property type="entry name" value="GGACT"/>
    <property type="match status" value="1"/>
</dbReference>
<dbReference type="Proteomes" id="UP000008743">
    <property type="component" value="Unassembled WGS sequence"/>
</dbReference>
<dbReference type="InterPro" id="IPR013024">
    <property type="entry name" value="GGCT-like"/>
</dbReference>
<dbReference type="OrthoDB" id="1044435at2759"/>
<protein>
    <recommendedName>
        <fullName evidence="3">Putative gamma-glutamylcyclotransferase</fullName>
    </recommendedName>
</protein>
<reference evidence="6" key="1">
    <citation type="submission" date="2011-02" db="EMBL/GenBank/DDBJ databases">
        <title>The Genome Sequence of Capsaspora owczarzaki ATCC 30864.</title>
        <authorList>
            <person name="Russ C."/>
            <person name="Cuomo C."/>
            <person name="Burger G."/>
            <person name="Gray M.W."/>
            <person name="Holland P.W.H."/>
            <person name="King N."/>
            <person name="Lang F.B.F."/>
            <person name="Roger A.J."/>
            <person name="Ruiz-Trillo I."/>
            <person name="Young S.K."/>
            <person name="Zeng Q."/>
            <person name="Gargeya S."/>
            <person name="Alvarado L."/>
            <person name="Berlin A."/>
            <person name="Chapman S.B."/>
            <person name="Chen Z."/>
            <person name="Freedman E."/>
            <person name="Gellesch M."/>
            <person name="Goldberg J."/>
            <person name="Griggs A."/>
            <person name="Gujja S."/>
            <person name="Heilman E."/>
            <person name="Heiman D."/>
            <person name="Howarth C."/>
            <person name="Mehta T."/>
            <person name="Neiman D."/>
            <person name="Pearson M."/>
            <person name="Roberts A."/>
            <person name="Saif S."/>
            <person name="Shea T."/>
            <person name="Shenoy N."/>
            <person name="Sisk P."/>
            <person name="Stolte C."/>
            <person name="Sykes S."/>
            <person name="White J."/>
            <person name="Yandava C."/>
            <person name="Haas B."/>
            <person name="Nusbaum C."/>
            <person name="Birren B."/>
        </authorList>
    </citation>
    <scope>NUCLEOTIDE SEQUENCE</scope>
    <source>
        <strain evidence="6">ATCC 30864</strain>
    </source>
</reference>
<dbReference type="InterPro" id="IPR009288">
    <property type="entry name" value="AIG2-like_dom"/>
</dbReference>
<dbReference type="SUPFAM" id="SSF110857">
    <property type="entry name" value="Gamma-glutamyl cyclotransferase-like"/>
    <property type="match status" value="1"/>
</dbReference>
<dbReference type="EMBL" id="KE346365">
    <property type="protein sequence ID" value="KJE93214.1"/>
    <property type="molecule type" value="Genomic_DNA"/>
</dbReference>
<proteinExistence type="inferred from homology"/>
<name>A0A0D2X2V4_CAPO3</name>
<dbReference type="PANTHER" id="PTHR31544">
    <property type="entry name" value="AIG2-LIKE PROTEIN D"/>
    <property type="match status" value="1"/>
</dbReference>
<dbReference type="AlphaFoldDB" id="A0A0D2X2V4"/>
<feature type="domain" description="Gamma-glutamylcyclotransferase AIG2-like" evidence="4">
    <location>
        <begin position="12"/>
        <end position="141"/>
    </location>
</feature>
<gene>
    <name evidence="5" type="ORF">CAOG_004034</name>
</gene>
<evidence type="ECO:0000256" key="2">
    <source>
        <dbReference type="ARBA" id="ARBA00022679"/>
    </source>
</evidence>
<keyword evidence="2" id="KW-0808">Transferase</keyword>
<sequence length="167" mass="18895">MAGPDSQFPVALFAYGTLMYPEVVNKVMKRVPDMHDAVLEGYYRMHIRNRLYPAVVAHDAWPLPAELANPTAEAKATRPAMVHGRVMYISEAELRAMDVYESSSYRRCVAKVKLAANAGAEPIDCHVYVWGDSMSDLYGEWVPEEFLKENYEKHCRNMGIVRPSPAE</sequence>
<keyword evidence="6" id="KW-1185">Reference proteome</keyword>
<dbReference type="RefSeq" id="XP_004347859.1">
    <property type="nucleotide sequence ID" value="XM_004347809.2"/>
</dbReference>
<evidence type="ECO:0000259" key="4">
    <source>
        <dbReference type="Pfam" id="PF06094"/>
    </source>
</evidence>
<dbReference type="PANTHER" id="PTHR31544:SF2">
    <property type="entry name" value="AIG2-LIKE PROTEIN D"/>
    <property type="match status" value="1"/>
</dbReference>
<dbReference type="GO" id="GO:0016740">
    <property type="term" value="F:transferase activity"/>
    <property type="evidence" value="ECO:0007669"/>
    <property type="project" value="UniProtKB-KW"/>
</dbReference>
<dbReference type="InterPro" id="IPR045038">
    <property type="entry name" value="AIG2-like"/>
</dbReference>
<evidence type="ECO:0000256" key="1">
    <source>
        <dbReference type="ARBA" id="ARBA00008861"/>
    </source>
</evidence>